<evidence type="ECO:0000256" key="1">
    <source>
        <dbReference type="ARBA" id="ARBA00004141"/>
    </source>
</evidence>
<dbReference type="InterPro" id="IPR003445">
    <property type="entry name" value="Cat_transpt"/>
</dbReference>
<proteinExistence type="predicted"/>
<dbReference type="AlphaFoldDB" id="A0A0D2WTN7"/>
<dbReference type="GO" id="GO:0008324">
    <property type="term" value="F:monoatomic cation transmembrane transporter activity"/>
    <property type="evidence" value="ECO:0007669"/>
    <property type="project" value="InterPro"/>
</dbReference>
<keyword evidence="10" id="KW-1185">Reference proteome</keyword>
<evidence type="ECO:0008006" key="11">
    <source>
        <dbReference type="Google" id="ProtNLM"/>
    </source>
</evidence>
<feature type="transmembrane region" description="Helical" evidence="8">
    <location>
        <begin position="438"/>
        <end position="456"/>
    </location>
</feature>
<dbReference type="STRING" id="595528.A0A0D2WTN7"/>
<keyword evidence="6 8" id="KW-0472">Membrane</keyword>
<evidence type="ECO:0000256" key="5">
    <source>
        <dbReference type="ARBA" id="ARBA00023065"/>
    </source>
</evidence>
<feature type="transmembrane region" description="Helical" evidence="8">
    <location>
        <begin position="64"/>
        <end position="85"/>
    </location>
</feature>
<keyword evidence="3 8" id="KW-0812">Transmembrane</keyword>
<evidence type="ECO:0000256" key="3">
    <source>
        <dbReference type="ARBA" id="ARBA00022692"/>
    </source>
</evidence>
<gene>
    <name evidence="9" type="ORF">CAOG_006299</name>
</gene>
<sequence length="645" mass="72632">MEMSNMRRSRRGSRTDSVKHRSSPSVVSVFWHRITKPITESHAWLNFCFYLSIIWAQIRRHLNYYRIHFLYIFLVALLGGIAVYLSELYASSGTISFVDAIFMSTSAVTQTGLSSVDVAELHQGTQAVLIIVMMFGGSMIMTVAPVIMRKFYFRKQLRRHHIESYRKDLAEYNALNALLRIVPILWGTCLISFYLMLYIYCIANDGAIQVMEANNQTTAWFALFQTVSAFHNCGLSTISTNIVPFRFQYFPLLLISLMTVTGNVAFPFIMRIIVVARYWLSKNPTTRATYKFLLDHPRRCFTHLFPRAQNRWLLLVFVVLTVVQWSALMGYEWTESLFAEFNAGEKIVNSFFQAAVTRSAGFNSIDLGQLQPGLLVLFLAMMYISVSPIAVAVRNSGLDGTVSSSRKTVLDRNVMGDVEEREAGRSSSNTITSQAKRVMTQDSIFLFLAYLIIVSIETDHLEEDVSFTLFKILFDIISGYGTVGLSLGYPGVPFAFCGVWHPVSKLVLLLVMILGRQRNLPDSIDKAVQVPKRLFSAVSSRHNSEDEDMENSTAETSGDRSRQHATPDADSGAGVDGGQIVPIPHLAHAHSQDGMLAITIDNNPDVLRAVLWKSCKSRTARAMQTRKLQAPAREQRLESLRVDND</sequence>
<evidence type="ECO:0000256" key="7">
    <source>
        <dbReference type="SAM" id="MobiDB-lite"/>
    </source>
</evidence>
<dbReference type="FunCoup" id="A0A0D2WTN7">
    <property type="interactions" value="26"/>
</dbReference>
<evidence type="ECO:0000313" key="9">
    <source>
        <dbReference type="EMBL" id="KJE95905.1"/>
    </source>
</evidence>
<feature type="transmembrane region" description="Helical" evidence="8">
    <location>
        <begin position="249"/>
        <end position="274"/>
    </location>
</feature>
<feature type="compositionally biased region" description="Basic and acidic residues" evidence="7">
    <location>
        <begin position="557"/>
        <end position="567"/>
    </location>
</feature>
<feature type="region of interest" description="Disordered" evidence="7">
    <location>
        <begin position="1"/>
        <end position="20"/>
    </location>
</feature>
<feature type="region of interest" description="Disordered" evidence="7">
    <location>
        <begin position="538"/>
        <end position="577"/>
    </location>
</feature>
<dbReference type="PANTHER" id="PTHR31064:SF30">
    <property type="entry name" value="HIGH-AFFINITY POTASSIUM TRANSPORT PROTEIN-RELATED"/>
    <property type="match status" value="1"/>
</dbReference>
<keyword evidence="4 8" id="KW-1133">Transmembrane helix</keyword>
<evidence type="ECO:0000256" key="2">
    <source>
        <dbReference type="ARBA" id="ARBA00022448"/>
    </source>
</evidence>
<dbReference type="Pfam" id="PF02386">
    <property type="entry name" value="TrkH"/>
    <property type="match status" value="1"/>
</dbReference>
<dbReference type="eggNOG" id="KOG1341">
    <property type="taxonomic scope" value="Eukaryota"/>
</dbReference>
<dbReference type="InterPro" id="IPR051143">
    <property type="entry name" value="TrkH_K-transport"/>
</dbReference>
<evidence type="ECO:0000313" key="10">
    <source>
        <dbReference type="Proteomes" id="UP000008743"/>
    </source>
</evidence>
<keyword evidence="5" id="KW-0406">Ion transport</keyword>
<feature type="compositionally biased region" description="Basic and acidic residues" evidence="7">
    <location>
        <begin position="633"/>
        <end position="645"/>
    </location>
</feature>
<name>A0A0D2WTN7_CAPO3</name>
<dbReference type="GO" id="GO:0030001">
    <property type="term" value="P:metal ion transport"/>
    <property type="evidence" value="ECO:0007669"/>
    <property type="project" value="UniProtKB-ARBA"/>
</dbReference>
<feature type="transmembrane region" description="Helical" evidence="8">
    <location>
        <begin position="177"/>
        <end position="200"/>
    </location>
</feature>
<dbReference type="Proteomes" id="UP000008743">
    <property type="component" value="Unassembled WGS sequence"/>
</dbReference>
<accession>A0A0D2WTN7</accession>
<dbReference type="OrthoDB" id="9999863at2759"/>
<dbReference type="EMBL" id="KE346370">
    <property type="protein sequence ID" value="KJE95905.1"/>
    <property type="molecule type" value="Genomic_DNA"/>
</dbReference>
<keyword evidence="2" id="KW-0813">Transport</keyword>
<comment type="subcellular location">
    <subcellularLocation>
        <location evidence="1">Membrane</location>
        <topology evidence="1">Multi-pass membrane protein</topology>
    </subcellularLocation>
</comment>
<dbReference type="OMA" id="LFALMMY"/>
<evidence type="ECO:0000256" key="8">
    <source>
        <dbReference type="SAM" id="Phobius"/>
    </source>
</evidence>
<feature type="transmembrane region" description="Helical" evidence="8">
    <location>
        <begin position="374"/>
        <end position="393"/>
    </location>
</feature>
<dbReference type="PhylomeDB" id="A0A0D2WTN7"/>
<organism evidence="9 10">
    <name type="scientific">Capsaspora owczarzaki (strain ATCC 30864)</name>
    <dbReference type="NCBI Taxonomy" id="595528"/>
    <lineage>
        <taxon>Eukaryota</taxon>
        <taxon>Filasterea</taxon>
        <taxon>Capsaspora</taxon>
    </lineage>
</organism>
<dbReference type="InParanoid" id="A0A0D2WTN7"/>
<evidence type="ECO:0000256" key="6">
    <source>
        <dbReference type="ARBA" id="ARBA00023136"/>
    </source>
</evidence>
<reference evidence="10" key="1">
    <citation type="submission" date="2011-02" db="EMBL/GenBank/DDBJ databases">
        <title>The Genome Sequence of Capsaspora owczarzaki ATCC 30864.</title>
        <authorList>
            <person name="Russ C."/>
            <person name="Cuomo C."/>
            <person name="Burger G."/>
            <person name="Gray M.W."/>
            <person name="Holland P.W.H."/>
            <person name="King N."/>
            <person name="Lang F.B.F."/>
            <person name="Roger A.J."/>
            <person name="Ruiz-Trillo I."/>
            <person name="Young S.K."/>
            <person name="Zeng Q."/>
            <person name="Gargeya S."/>
            <person name="Alvarado L."/>
            <person name="Berlin A."/>
            <person name="Chapman S.B."/>
            <person name="Chen Z."/>
            <person name="Freedman E."/>
            <person name="Gellesch M."/>
            <person name="Goldberg J."/>
            <person name="Griggs A."/>
            <person name="Gujja S."/>
            <person name="Heilman E."/>
            <person name="Heiman D."/>
            <person name="Howarth C."/>
            <person name="Mehta T."/>
            <person name="Neiman D."/>
            <person name="Pearson M."/>
            <person name="Roberts A."/>
            <person name="Saif S."/>
            <person name="Shea T."/>
            <person name="Shenoy N."/>
            <person name="Sisk P."/>
            <person name="Stolte C."/>
            <person name="Sykes S."/>
            <person name="White J."/>
            <person name="Yandava C."/>
            <person name="Haas B."/>
            <person name="Nusbaum C."/>
            <person name="Birren B."/>
        </authorList>
    </citation>
    <scope>NUCLEOTIDE SEQUENCE</scope>
    <source>
        <strain evidence="10">ATCC 30864</strain>
    </source>
</reference>
<feature type="region of interest" description="Disordered" evidence="7">
    <location>
        <begin position="623"/>
        <end position="645"/>
    </location>
</feature>
<protein>
    <recommendedName>
        <fullName evidence="11">Cation transporter</fullName>
    </recommendedName>
</protein>
<dbReference type="PANTHER" id="PTHR31064">
    <property type="entry name" value="POTASSIUM TRANSPORT PROTEIN DDB_G0292412-RELATED"/>
    <property type="match status" value="1"/>
</dbReference>
<dbReference type="GO" id="GO:0005886">
    <property type="term" value="C:plasma membrane"/>
    <property type="evidence" value="ECO:0007669"/>
    <property type="project" value="TreeGrafter"/>
</dbReference>
<evidence type="ECO:0000256" key="4">
    <source>
        <dbReference type="ARBA" id="ARBA00022989"/>
    </source>
</evidence>
<feature type="transmembrane region" description="Helical" evidence="8">
    <location>
        <begin position="312"/>
        <end position="331"/>
    </location>
</feature>
<feature type="transmembrane region" description="Helical" evidence="8">
    <location>
        <begin position="128"/>
        <end position="148"/>
    </location>
</feature>